<dbReference type="SUPFAM" id="SSF57667">
    <property type="entry name" value="beta-beta-alpha zinc fingers"/>
    <property type="match status" value="3"/>
</dbReference>
<dbReference type="PANTHER" id="PTHR16515:SF66">
    <property type="entry name" value="C2H2-TYPE DOMAIN-CONTAINING PROTEIN"/>
    <property type="match status" value="1"/>
</dbReference>
<dbReference type="FunFam" id="3.30.160.60:FF:002098">
    <property type="entry name" value="Zinc finger protein 236"/>
    <property type="match status" value="1"/>
</dbReference>
<dbReference type="FunFam" id="3.30.160.60:FF:001071">
    <property type="entry name" value="zinc finger protein 236"/>
    <property type="match status" value="1"/>
</dbReference>
<gene>
    <name evidence="9" type="primary">ZNF236</name>
</gene>
<evidence type="ECO:0000256" key="5">
    <source>
        <dbReference type="ARBA" id="ARBA00022833"/>
    </source>
</evidence>
<dbReference type="FunFam" id="3.30.160.60:FF:000308">
    <property type="entry name" value="zinc finger protein 236 isoform X1"/>
    <property type="match status" value="1"/>
</dbReference>
<feature type="domain" description="C2H2-type" evidence="8">
    <location>
        <begin position="277"/>
        <end position="301"/>
    </location>
</feature>
<dbReference type="Gene3D" id="3.30.160.60">
    <property type="entry name" value="Classic Zinc Finger"/>
    <property type="match status" value="4"/>
</dbReference>
<feature type="domain" description="C2H2-type" evidence="8">
    <location>
        <begin position="221"/>
        <end position="248"/>
    </location>
</feature>
<keyword evidence="10" id="KW-1185">Reference proteome</keyword>
<dbReference type="Proteomes" id="UP000694544">
    <property type="component" value="Unplaced"/>
</dbReference>
<evidence type="ECO:0000256" key="7">
    <source>
        <dbReference type="PROSITE-ProRule" id="PRU00042"/>
    </source>
</evidence>
<dbReference type="GO" id="GO:0008270">
    <property type="term" value="F:zinc ion binding"/>
    <property type="evidence" value="ECO:0007669"/>
    <property type="project" value="UniProtKB-KW"/>
</dbReference>
<dbReference type="SMART" id="SM00355">
    <property type="entry name" value="ZnF_C2H2"/>
    <property type="match status" value="5"/>
</dbReference>
<reference evidence="9" key="1">
    <citation type="submission" date="2025-08" db="UniProtKB">
        <authorList>
            <consortium name="Ensembl"/>
        </authorList>
    </citation>
    <scope>IDENTIFICATION</scope>
</reference>
<dbReference type="Pfam" id="PF00096">
    <property type="entry name" value="zf-C2H2"/>
    <property type="match status" value="4"/>
</dbReference>
<dbReference type="GO" id="GO:0005634">
    <property type="term" value="C:nucleus"/>
    <property type="evidence" value="ECO:0007669"/>
    <property type="project" value="UniProtKB-SubCell"/>
</dbReference>
<reference evidence="9" key="2">
    <citation type="submission" date="2025-09" db="UniProtKB">
        <authorList>
            <consortium name="Ensembl"/>
        </authorList>
    </citation>
    <scope>IDENTIFICATION</scope>
</reference>
<keyword evidence="2" id="KW-0479">Metal-binding</keyword>
<dbReference type="InterPro" id="IPR050331">
    <property type="entry name" value="Zinc_finger"/>
</dbReference>
<evidence type="ECO:0000256" key="4">
    <source>
        <dbReference type="ARBA" id="ARBA00022771"/>
    </source>
</evidence>
<evidence type="ECO:0000313" key="9">
    <source>
        <dbReference type="Ensembl" id="ENSMMSP00000011250.1"/>
    </source>
</evidence>
<dbReference type="InterPro" id="IPR013087">
    <property type="entry name" value="Znf_C2H2_type"/>
</dbReference>
<dbReference type="PROSITE" id="PS00028">
    <property type="entry name" value="ZINC_FINGER_C2H2_1"/>
    <property type="match status" value="5"/>
</dbReference>
<evidence type="ECO:0000313" key="10">
    <source>
        <dbReference type="Proteomes" id="UP000694544"/>
    </source>
</evidence>
<accession>A0A8C6D9X4</accession>
<comment type="subcellular location">
    <subcellularLocation>
        <location evidence="1">Nucleus</location>
    </subcellularLocation>
</comment>
<dbReference type="GeneTree" id="ENSGT00940000156787"/>
<keyword evidence="6" id="KW-0539">Nucleus</keyword>
<dbReference type="PANTHER" id="PTHR16515">
    <property type="entry name" value="PR DOMAIN ZINC FINGER PROTEIN"/>
    <property type="match status" value="1"/>
</dbReference>
<dbReference type="Ensembl" id="ENSMMST00000012419.1">
    <property type="protein sequence ID" value="ENSMMSP00000011250.1"/>
    <property type="gene ID" value="ENSMMSG00000008516.1"/>
</dbReference>
<dbReference type="PROSITE" id="PS50157">
    <property type="entry name" value="ZINC_FINGER_C2H2_2"/>
    <property type="match status" value="5"/>
</dbReference>
<evidence type="ECO:0000259" key="8">
    <source>
        <dbReference type="PROSITE" id="PS50157"/>
    </source>
</evidence>
<keyword evidence="4 7" id="KW-0863">Zinc-finger</keyword>
<evidence type="ECO:0000256" key="2">
    <source>
        <dbReference type="ARBA" id="ARBA00022723"/>
    </source>
</evidence>
<evidence type="ECO:0000256" key="6">
    <source>
        <dbReference type="ARBA" id="ARBA00023242"/>
    </source>
</evidence>
<dbReference type="AlphaFoldDB" id="A0A8C6D9X4"/>
<dbReference type="InterPro" id="IPR036236">
    <property type="entry name" value="Znf_C2H2_sf"/>
</dbReference>
<dbReference type="GO" id="GO:0010468">
    <property type="term" value="P:regulation of gene expression"/>
    <property type="evidence" value="ECO:0007669"/>
    <property type="project" value="TreeGrafter"/>
</dbReference>
<keyword evidence="3" id="KW-0677">Repeat</keyword>
<sequence>MVVLLLKVPGLRSTVCESGSVDLWRTPATKLNATAGSLPPTTPLSPSAVSAQSLVMSSSAVGAEASVTLTLADTQGLLSGGLDTVTLNIASQGQQFPALLTDPSLSGPGGAGSPQVILVSPPAQPSSACEEITYQVTDVSTSLGPGGAPEKEARLHVCLECGCSFTSAGQLLQHSKAAHGRERIHVCPVCRKAFKRATHLKEHMQTHQAGPSLSSQKPRVFKCDTCEKAFAKPSQLERHSRIHTGERPFPCTLCEKAFNQKSALQVHMKKHTGERPYRCDYCVMGFTQKSNMKLHMKRAHSYAGEAAPCSQQRPGHCVPRAGELLWGQSWPSLRPVVPQTGDLVPTVTRQRWCWQRGGISVGPCCVPPVRLIPRHLRVPGSSGRWAWWPVAWWGFAGRGWTIACVSGSGAVARHAVRPECRGEYPRVSRSHRAGPFVLGSFGGRENPS</sequence>
<organism evidence="9 10">
    <name type="scientific">Moschus moschiferus</name>
    <name type="common">Siberian musk deer</name>
    <name type="synonym">Moschus sibiricus</name>
    <dbReference type="NCBI Taxonomy" id="68415"/>
    <lineage>
        <taxon>Eukaryota</taxon>
        <taxon>Metazoa</taxon>
        <taxon>Chordata</taxon>
        <taxon>Craniata</taxon>
        <taxon>Vertebrata</taxon>
        <taxon>Euteleostomi</taxon>
        <taxon>Mammalia</taxon>
        <taxon>Eutheria</taxon>
        <taxon>Laurasiatheria</taxon>
        <taxon>Artiodactyla</taxon>
        <taxon>Ruminantia</taxon>
        <taxon>Pecora</taxon>
        <taxon>Moschidae</taxon>
        <taxon>Moschus</taxon>
    </lineage>
</organism>
<name>A0A8C6D9X4_MOSMO</name>
<evidence type="ECO:0000256" key="3">
    <source>
        <dbReference type="ARBA" id="ARBA00022737"/>
    </source>
</evidence>
<keyword evidence="5" id="KW-0862">Zinc</keyword>
<dbReference type="FunFam" id="3.30.160.60:FF:002815">
    <property type="entry name" value="Zinc finger protein 236 isoform A"/>
    <property type="match status" value="1"/>
</dbReference>
<proteinExistence type="predicted"/>
<evidence type="ECO:0000256" key="1">
    <source>
        <dbReference type="ARBA" id="ARBA00004123"/>
    </source>
</evidence>
<feature type="domain" description="C2H2-type" evidence="8">
    <location>
        <begin position="185"/>
        <end position="212"/>
    </location>
</feature>
<feature type="domain" description="C2H2-type" evidence="8">
    <location>
        <begin position="249"/>
        <end position="276"/>
    </location>
</feature>
<feature type="domain" description="C2H2-type" evidence="8">
    <location>
        <begin position="156"/>
        <end position="184"/>
    </location>
</feature>
<protein>
    <submittedName>
        <fullName evidence="9">Zinc finger protein 236</fullName>
    </submittedName>
</protein>